<proteinExistence type="predicted"/>
<dbReference type="AlphaFoldDB" id="A0A398AFE5"/>
<evidence type="ECO:0000313" key="3">
    <source>
        <dbReference type="Proteomes" id="UP000264353"/>
    </source>
</evidence>
<dbReference type="Proteomes" id="UP000264353">
    <property type="component" value="Chromosome A2"/>
</dbReference>
<feature type="chain" id="PRO_5017182555" description="Secreted protein" evidence="1">
    <location>
        <begin position="21"/>
        <end position="87"/>
    </location>
</feature>
<name>A0A398AFE5_BRACM</name>
<protein>
    <recommendedName>
        <fullName evidence="4">Secreted protein</fullName>
    </recommendedName>
</protein>
<gene>
    <name evidence="2" type="ORF">BRARA_B03488</name>
</gene>
<dbReference type="EMBL" id="CM010629">
    <property type="protein sequence ID" value="RID76519.1"/>
    <property type="molecule type" value="Genomic_DNA"/>
</dbReference>
<feature type="signal peptide" evidence="1">
    <location>
        <begin position="1"/>
        <end position="20"/>
    </location>
</feature>
<sequence>MIPATEGVFFFFFFLQKAFHVLYKQIISKTHIDPNQTTVKFVNVPQRKSEIEHSLNMELLIVVEQSLCGPRKQLSRCHFWEELKKDQ</sequence>
<keyword evidence="1" id="KW-0732">Signal</keyword>
<evidence type="ECO:0000256" key="1">
    <source>
        <dbReference type="SAM" id="SignalP"/>
    </source>
</evidence>
<accession>A0A398AFE5</accession>
<evidence type="ECO:0008006" key="4">
    <source>
        <dbReference type="Google" id="ProtNLM"/>
    </source>
</evidence>
<evidence type="ECO:0000313" key="2">
    <source>
        <dbReference type="EMBL" id="RID76519.1"/>
    </source>
</evidence>
<organism evidence="2 3">
    <name type="scientific">Brassica campestris</name>
    <name type="common">Field mustard</name>
    <dbReference type="NCBI Taxonomy" id="3711"/>
    <lineage>
        <taxon>Eukaryota</taxon>
        <taxon>Viridiplantae</taxon>
        <taxon>Streptophyta</taxon>
        <taxon>Embryophyta</taxon>
        <taxon>Tracheophyta</taxon>
        <taxon>Spermatophyta</taxon>
        <taxon>Magnoliopsida</taxon>
        <taxon>eudicotyledons</taxon>
        <taxon>Gunneridae</taxon>
        <taxon>Pentapetalae</taxon>
        <taxon>rosids</taxon>
        <taxon>malvids</taxon>
        <taxon>Brassicales</taxon>
        <taxon>Brassicaceae</taxon>
        <taxon>Brassiceae</taxon>
        <taxon>Brassica</taxon>
    </lineage>
</organism>
<reference evidence="2 3" key="1">
    <citation type="submission" date="2018-06" db="EMBL/GenBank/DDBJ databases">
        <title>WGS assembly of Brassica rapa FPsc.</title>
        <authorList>
            <person name="Bowman J."/>
            <person name="Kohchi T."/>
            <person name="Yamato K."/>
            <person name="Jenkins J."/>
            <person name="Shu S."/>
            <person name="Ishizaki K."/>
            <person name="Yamaoka S."/>
            <person name="Nishihama R."/>
            <person name="Nakamura Y."/>
            <person name="Berger F."/>
            <person name="Adam C."/>
            <person name="Aki S."/>
            <person name="Althoff F."/>
            <person name="Araki T."/>
            <person name="Arteaga-Vazquez M."/>
            <person name="Balasubrmanian S."/>
            <person name="Bauer D."/>
            <person name="Boehm C."/>
            <person name="Briginshaw L."/>
            <person name="Caballero-Perez J."/>
            <person name="Catarino B."/>
            <person name="Chen F."/>
            <person name="Chiyoda S."/>
            <person name="Chovatia M."/>
            <person name="Davies K."/>
            <person name="Delmans M."/>
            <person name="Demura T."/>
            <person name="Dierschke T."/>
            <person name="Dolan L."/>
            <person name="Dorantes-Acosta A."/>
            <person name="Eklund D."/>
            <person name="Florent S."/>
            <person name="Flores-Sandoval E."/>
            <person name="Fujiyama A."/>
            <person name="Fukuzawa H."/>
            <person name="Galik B."/>
            <person name="Grimanelli D."/>
            <person name="Grimwood J."/>
            <person name="Grossniklaus U."/>
            <person name="Hamada T."/>
            <person name="Haseloff J."/>
            <person name="Hetherington A."/>
            <person name="Higo A."/>
            <person name="Hirakawa Y."/>
            <person name="Hundley H."/>
            <person name="Ikeda Y."/>
            <person name="Inoue K."/>
            <person name="Inoue S."/>
            <person name="Ishida S."/>
            <person name="Jia Q."/>
            <person name="Kakita M."/>
            <person name="Kanazawa T."/>
            <person name="Kawai Y."/>
            <person name="Kawashima T."/>
            <person name="Kennedy M."/>
            <person name="Kinose K."/>
            <person name="Kinoshita T."/>
            <person name="Kohara Y."/>
            <person name="Koide E."/>
            <person name="Komatsu K."/>
            <person name="Kopischke S."/>
            <person name="Kubo M."/>
            <person name="Kyozuka J."/>
            <person name="Lagercrantz U."/>
            <person name="Lin S."/>
            <person name="Lindquist E."/>
            <person name="Lipzen A."/>
            <person name="Lu C."/>
            <person name="Luna E."/>
            <person name="Martienssen R."/>
            <person name="Minamino N."/>
            <person name="Mizutani M."/>
            <person name="Mizutani M."/>
            <person name="Mochizuki N."/>
            <person name="Monte I."/>
            <person name="Mosher R."/>
            <person name="Nagasaki H."/>
            <person name="Nakagami H."/>
            <person name="Naramoto S."/>
            <person name="Nishitani K."/>
            <person name="Ohtani M."/>
            <person name="Okamoto T."/>
            <person name="Okumura M."/>
            <person name="Phillips J."/>
            <person name="Pollak B."/>
            <person name="Reinders A."/>
            <person name="Roevekamp M."/>
            <person name="Sano R."/>
            <person name="Sawa S."/>
            <person name="Schmid M."/>
            <person name="Shirakawa M."/>
            <person name="Solano R."/>
            <person name="Spunde A."/>
            <person name="Suetsugu N."/>
            <person name="Sugano S."/>
            <person name="Sugiyama A."/>
            <person name="Sun R."/>
            <person name="Suzuki Y."/>
            <person name="Takenaka M."/>
            <person name="Takezawa D."/>
            <person name="Tomogane H."/>
            <person name="Tsuzuki M."/>
            <person name="Ueda T."/>
            <person name="Umeda M."/>
            <person name="Ward J."/>
            <person name="Watanabe Y."/>
            <person name="Yazaki K."/>
            <person name="Yokoyama R."/>
            <person name="Yoshitake Y."/>
            <person name="Yotsui I."/>
            <person name="Zachgo S."/>
            <person name="Schmutz J."/>
        </authorList>
    </citation>
    <scope>NUCLEOTIDE SEQUENCE [LARGE SCALE GENOMIC DNA]</scope>
    <source>
        <strain evidence="3">cv. B-3</strain>
    </source>
</reference>